<keyword evidence="10" id="KW-1185">Reference proteome</keyword>
<feature type="domain" description="Fibrinogen C-terminal" evidence="8">
    <location>
        <begin position="34"/>
        <end position="96"/>
    </location>
</feature>
<dbReference type="InterPro" id="IPR014716">
    <property type="entry name" value="Fibrinogen_a/b/g_C_1"/>
</dbReference>
<dbReference type="NCBIfam" id="NF040941">
    <property type="entry name" value="GGGWT_bact"/>
    <property type="match status" value="1"/>
</dbReference>
<dbReference type="EMBL" id="JAIWYP010000014">
    <property type="protein sequence ID" value="KAH3710217.1"/>
    <property type="molecule type" value="Genomic_DNA"/>
</dbReference>
<name>A0A9D3Z4M7_DREPO</name>
<evidence type="ECO:0000313" key="9">
    <source>
        <dbReference type="EMBL" id="KAH3710217.1"/>
    </source>
</evidence>
<organism evidence="9 10">
    <name type="scientific">Dreissena polymorpha</name>
    <name type="common">Zebra mussel</name>
    <name type="synonym">Mytilus polymorpha</name>
    <dbReference type="NCBI Taxonomy" id="45954"/>
    <lineage>
        <taxon>Eukaryota</taxon>
        <taxon>Metazoa</taxon>
        <taxon>Spiralia</taxon>
        <taxon>Lophotrochozoa</taxon>
        <taxon>Mollusca</taxon>
        <taxon>Bivalvia</taxon>
        <taxon>Autobranchia</taxon>
        <taxon>Heteroconchia</taxon>
        <taxon>Euheterodonta</taxon>
        <taxon>Imparidentia</taxon>
        <taxon>Neoheterodontei</taxon>
        <taxon>Myida</taxon>
        <taxon>Dreissenoidea</taxon>
        <taxon>Dreissenidae</taxon>
        <taxon>Dreissena</taxon>
    </lineage>
</organism>
<dbReference type="Proteomes" id="UP000828390">
    <property type="component" value="Unassembled WGS sequence"/>
</dbReference>
<reference evidence="9" key="1">
    <citation type="journal article" date="2019" name="bioRxiv">
        <title>The Genome of the Zebra Mussel, Dreissena polymorpha: A Resource for Invasive Species Research.</title>
        <authorList>
            <person name="McCartney M.A."/>
            <person name="Auch B."/>
            <person name="Kono T."/>
            <person name="Mallez S."/>
            <person name="Zhang Y."/>
            <person name="Obille A."/>
            <person name="Becker A."/>
            <person name="Abrahante J.E."/>
            <person name="Garbe J."/>
            <person name="Badalamenti J.P."/>
            <person name="Herman A."/>
            <person name="Mangelson H."/>
            <person name="Liachko I."/>
            <person name="Sullivan S."/>
            <person name="Sone E.D."/>
            <person name="Koren S."/>
            <person name="Silverstein K.A.T."/>
            <person name="Beckman K.B."/>
            <person name="Gohl D.M."/>
        </authorList>
    </citation>
    <scope>NUCLEOTIDE SEQUENCE</scope>
    <source>
        <strain evidence="9">Duluth1</strain>
        <tissue evidence="9">Whole animal</tissue>
    </source>
</reference>
<dbReference type="InterPro" id="IPR037579">
    <property type="entry name" value="FIB_ANG-like"/>
</dbReference>
<dbReference type="PANTHER" id="PTHR47221:SF6">
    <property type="entry name" value="FIBRINOGEN ALPHA CHAIN"/>
    <property type="match status" value="1"/>
</dbReference>
<evidence type="ECO:0000313" key="10">
    <source>
        <dbReference type="Proteomes" id="UP000828390"/>
    </source>
</evidence>
<evidence type="ECO:0000256" key="5">
    <source>
        <dbReference type="ARBA" id="ARBA00023157"/>
    </source>
</evidence>
<reference evidence="9" key="2">
    <citation type="submission" date="2020-11" db="EMBL/GenBank/DDBJ databases">
        <authorList>
            <person name="McCartney M.A."/>
            <person name="Auch B."/>
            <person name="Kono T."/>
            <person name="Mallez S."/>
            <person name="Becker A."/>
            <person name="Gohl D.M."/>
            <person name="Silverstein K.A.T."/>
            <person name="Koren S."/>
            <person name="Bechman K.B."/>
            <person name="Herman A."/>
            <person name="Abrahante J.E."/>
            <person name="Garbe J."/>
        </authorList>
    </citation>
    <scope>NUCLEOTIDE SEQUENCE</scope>
    <source>
        <strain evidence="9">Duluth1</strain>
        <tissue evidence="9">Whole animal</tissue>
    </source>
</reference>
<proteinExistence type="predicted"/>
<keyword evidence="4" id="KW-0175">Coiled coil</keyword>
<accession>A0A9D3Z4M7</accession>
<keyword evidence="5" id="KW-1015">Disulfide bond</keyword>
<dbReference type="GO" id="GO:0005576">
    <property type="term" value="C:extracellular region"/>
    <property type="evidence" value="ECO:0007669"/>
    <property type="project" value="UniProtKB-SubCell"/>
</dbReference>
<protein>
    <recommendedName>
        <fullName evidence="8">Fibrinogen C-terminal domain-containing protein</fullName>
    </recommendedName>
</protein>
<evidence type="ECO:0000256" key="2">
    <source>
        <dbReference type="ARBA" id="ARBA00022525"/>
    </source>
</evidence>
<feature type="signal peptide" evidence="7">
    <location>
        <begin position="1"/>
        <end position="22"/>
    </location>
</feature>
<gene>
    <name evidence="9" type="ORF">DPMN_069688</name>
</gene>
<dbReference type="SUPFAM" id="SSF56496">
    <property type="entry name" value="Fibrinogen C-terminal domain-like"/>
    <property type="match status" value="1"/>
</dbReference>
<feature type="chain" id="PRO_5038624528" description="Fibrinogen C-terminal domain-containing protein" evidence="7">
    <location>
        <begin position="23"/>
        <end position="133"/>
    </location>
</feature>
<comment type="subcellular location">
    <subcellularLocation>
        <location evidence="1">Secreted</location>
    </subcellularLocation>
</comment>
<dbReference type="Pfam" id="PF00147">
    <property type="entry name" value="Fibrinogen_C"/>
    <property type="match status" value="1"/>
</dbReference>
<dbReference type="PROSITE" id="PS51406">
    <property type="entry name" value="FIBRINOGEN_C_2"/>
    <property type="match status" value="1"/>
</dbReference>
<evidence type="ECO:0000256" key="7">
    <source>
        <dbReference type="SAM" id="SignalP"/>
    </source>
</evidence>
<keyword evidence="2" id="KW-0964">Secreted</keyword>
<dbReference type="InterPro" id="IPR036056">
    <property type="entry name" value="Fibrinogen-like_C"/>
</dbReference>
<evidence type="ECO:0000259" key="8">
    <source>
        <dbReference type="PROSITE" id="PS51406"/>
    </source>
</evidence>
<evidence type="ECO:0000256" key="4">
    <source>
        <dbReference type="ARBA" id="ARBA00023054"/>
    </source>
</evidence>
<dbReference type="PANTHER" id="PTHR47221">
    <property type="entry name" value="FIBRINOGEN ALPHA CHAIN"/>
    <property type="match status" value="1"/>
</dbReference>
<keyword evidence="6" id="KW-0325">Glycoprotein</keyword>
<sequence>MMTMARICDFCFLLILSVAVSANKTYNPEQQTPLGSLWTFTDCTDILRQGFIANGVYTIKPSTLWRPLQVYCDQTTAGGGWTVIQRRQDGSENFTRWLDCDSKETRRFRKLHQVLDRLCLWIRVPERRILAWE</sequence>
<evidence type="ECO:0000256" key="1">
    <source>
        <dbReference type="ARBA" id="ARBA00004613"/>
    </source>
</evidence>
<evidence type="ECO:0000256" key="6">
    <source>
        <dbReference type="ARBA" id="ARBA00023180"/>
    </source>
</evidence>
<comment type="caution">
    <text evidence="9">The sequence shown here is derived from an EMBL/GenBank/DDBJ whole genome shotgun (WGS) entry which is preliminary data.</text>
</comment>
<dbReference type="Gene3D" id="3.90.215.10">
    <property type="entry name" value="Gamma Fibrinogen, chain A, domain 1"/>
    <property type="match status" value="1"/>
</dbReference>
<keyword evidence="3 7" id="KW-0732">Signal</keyword>
<evidence type="ECO:0000256" key="3">
    <source>
        <dbReference type="ARBA" id="ARBA00022729"/>
    </source>
</evidence>
<dbReference type="InterPro" id="IPR002181">
    <property type="entry name" value="Fibrinogen_a/b/g_C_dom"/>
</dbReference>
<dbReference type="AlphaFoldDB" id="A0A9D3Z4M7"/>